<dbReference type="SMART" id="SM00249">
    <property type="entry name" value="PHD"/>
    <property type="match status" value="3"/>
</dbReference>
<feature type="region of interest" description="Disordered" evidence="6">
    <location>
        <begin position="1357"/>
        <end position="1432"/>
    </location>
</feature>
<dbReference type="InterPro" id="IPR022702">
    <property type="entry name" value="Cytosine_MeTrfase1_RFD"/>
</dbReference>
<feature type="compositionally biased region" description="Basic and acidic residues" evidence="6">
    <location>
        <begin position="1035"/>
        <end position="1044"/>
    </location>
</feature>
<feature type="compositionally biased region" description="Basic and acidic residues" evidence="6">
    <location>
        <begin position="1118"/>
        <end position="1131"/>
    </location>
</feature>
<dbReference type="InterPro" id="IPR058939">
    <property type="entry name" value="Mtase_EDM2"/>
</dbReference>
<feature type="region of interest" description="Disordered" evidence="6">
    <location>
        <begin position="954"/>
        <end position="1006"/>
    </location>
</feature>
<sequence>MARETMADFSDDDSELTLIPDPVAFYHFVDKDDAPISFVDLPYESPDPNSPQVYLHGSSEDKLQKVYQPAKAWKLELSRKIGPEVFVLLNGKWVKILNPRKSYEEVIRSILITIQALHFLRWNPDSTEKNLWDNLRRAFDKFEVRPSEDDLRPHTAFMKQFSQKEETLANSQILKAFLEGKGRRRTEEGISGAPEVKQPFIAKDDEAEDMRDAEGVESDEDADLFDSVCSICDNGGELLCCEGECMRSFHATIKAGEDSTCESLGLTGAQVKAIQNFLCKNCKMKQHQCFACGKLGNSDRGKGAEVFQCSNATCGYFYHPKCVAKLLYPEDEAAASECEKTVLDGRFVCPYHRCTVCKKLEDKSNPDLQFAICRRCPKSYHRMCLPRKILFTEDRENGIRARAWEDLLPNRILIYCLKHKIDPELLTPIRDHIVFPRTGTAQENAKVRSSEVPAHKQKPPLPKRRKSPMTTSRETSPADRQPLKKRAFLSEEAPPSKGRDMGGPSQLGKGKDLDSRKVKKLRKTELTREEVSRTAVACSKSLSAREVATGDPSSYAGNITHSSFPATTASLENKMKEFLEKESSSVIIKDVRKRQTIPLTHQSGGGIDKVTPGKIERSVEAIKTAYQRINNGGSVDDAKAVCEPEVVKQVAKWHRKLGVYLSPFLHGMRYTSFGRHFTKEDKLQEICGRLQWYVQTDDTIVDFCCGSNDFSRIMKEKMDTMGKRCNFKNFDIVPPKDDFCFEKRDWMTVKQKELPDGASLIMGLNPPFGTKAGLANKFIDKALTFEPKLIILIVPKETERLDQKQTPCDYDLVWADNVTLSGMSFYLPGSVDVNDKKMEQWNVNPPVLYLWSRSDWTARHKAIAEEHGHFSNLSQDMLASPPLPPPPSIGQQEAENIISQVVGDISGINNEVIEIRQENDTSKKGKEKMDPGPPHEVETGMKTGPTVLIQKERKEVGAGTTASNEVKKINDRNREKENKGSLEGTVSRREVRGISHQNEGDGYRADQYFGTRSSLKEARVNQPRYDGTVQELRNEHTDNGHHNEGGATRNHQGAVLGTHNDFRETGPHRIGKVPDVQDGDSYNNIRSSDVRDIKSRSPNMRSAADHPRTRSPPGITDTRFHKMRQSEDRLARNPNNADASDMDISFSDDNRQYTSAIRGDNTATLGNNDNPSRYDSRSNRGNNTLQRDDNNIVSEDVLPLAGYQYINNASLVEQPIEMRQLEDDFSDLAPILYNGNDLSDMARQYSALPPYNWETGSVLGTGSGSFVDNRARVQDYGDPKGLDDYEPFAPFYGSHDENRPNNFGAGAIGHPSSTFHNSTSLPSYGLSGHGGSMSTSALDRYTPRLDETNFLPPDNSIGFSGGSHQVHQSLGGYGGLSGPPSHPYNMHGLDRRDMPAPRHPNLAGFGARQPHPFQPPHPFQRPPGSSGGWLYD</sequence>
<feature type="compositionally biased region" description="Basic residues" evidence="6">
    <location>
        <begin position="455"/>
        <end position="467"/>
    </location>
</feature>
<dbReference type="PANTHER" id="PTHR46235:SF3">
    <property type="entry name" value="PHD FINGER-CONTAINING PROTEIN DDB_G0268158"/>
    <property type="match status" value="1"/>
</dbReference>
<dbReference type="EMBL" id="JAMRDG010000001">
    <property type="protein sequence ID" value="KAJ3698315.1"/>
    <property type="molecule type" value="Genomic_DNA"/>
</dbReference>
<proteinExistence type="predicted"/>
<keyword evidence="3" id="KW-0863">Zinc-finger</keyword>
<dbReference type="InterPro" id="IPR055198">
    <property type="entry name" value="NSD_PHD"/>
</dbReference>
<accession>A0AAD5ZI53</accession>
<dbReference type="InterPro" id="IPR013083">
    <property type="entry name" value="Znf_RING/FYVE/PHD"/>
</dbReference>
<dbReference type="CDD" id="cd15565">
    <property type="entry name" value="PHD2_NSD"/>
    <property type="match status" value="1"/>
</dbReference>
<dbReference type="CDD" id="cd15566">
    <property type="entry name" value="PHD3_NSD"/>
    <property type="match status" value="1"/>
</dbReference>
<gene>
    <name evidence="8" type="ORF">LUZ61_002020</name>
</gene>
<keyword evidence="9" id="KW-1185">Reference proteome</keyword>
<dbReference type="Pfam" id="PF26055">
    <property type="entry name" value="Mtase_EDM2"/>
    <property type="match status" value="1"/>
</dbReference>
<feature type="region of interest" description="Disordered" evidence="6">
    <location>
        <begin position="442"/>
        <end position="526"/>
    </location>
</feature>
<feature type="compositionally biased region" description="Pro residues" evidence="6">
    <location>
        <begin position="1412"/>
        <end position="1421"/>
    </location>
</feature>
<comment type="caution">
    <text evidence="8">The sequence shown here is derived from an EMBL/GenBank/DDBJ whole genome shotgun (WGS) entry which is preliminary data.</text>
</comment>
<keyword evidence="4" id="KW-0862">Zinc</keyword>
<feature type="region of interest" description="Disordered" evidence="6">
    <location>
        <begin position="917"/>
        <end position="941"/>
    </location>
</feature>
<evidence type="ECO:0000313" key="9">
    <source>
        <dbReference type="Proteomes" id="UP001210211"/>
    </source>
</evidence>
<comment type="subcellular location">
    <subcellularLocation>
        <location evidence="1">Nucleus</location>
    </subcellularLocation>
</comment>
<dbReference type="GO" id="GO:0005634">
    <property type="term" value="C:nucleus"/>
    <property type="evidence" value="ECO:0007669"/>
    <property type="project" value="UniProtKB-SubCell"/>
</dbReference>
<dbReference type="Gene3D" id="3.30.40.10">
    <property type="entry name" value="Zinc/RING finger domain, C3HC4 (zinc finger)"/>
    <property type="match status" value="2"/>
</dbReference>
<evidence type="ECO:0000313" key="8">
    <source>
        <dbReference type="EMBL" id="KAJ3698315.1"/>
    </source>
</evidence>
<feature type="compositionally biased region" description="Basic and acidic residues" evidence="6">
    <location>
        <begin position="965"/>
        <end position="1004"/>
    </location>
</feature>
<protein>
    <recommendedName>
        <fullName evidence="7">Zinc finger PHD-type domain-containing protein</fullName>
    </recommendedName>
</protein>
<keyword evidence="5" id="KW-0539">Nucleus</keyword>
<evidence type="ECO:0000259" key="7">
    <source>
        <dbReference type="SMART" id="SM00249"/>
    </source>
</evidence>
<feature type="domain" description="Zinc finger PHD-type" evidence="7">
    <location>
        <begin position="354"/>
        <end position="420"/>
    </location>
</feature>
<evidence type="ECO:0000256" key="1">
    <source>
        <dbReference type="ARBA" id="ARBA00004123"/>
    </source>
</evidence>
<feature type="domain" description="Zinc finger PHD-type" evidence="7">
    <location>
        <begin position="228"/>
        <end position="283"/>
    </location>
</feature>
<name>A0AAD5ZI53_9POAL</name>
<dbReference type="Pfam" id="PF12047">
    <property type="entry name" value="DNMT1-RFD"/>
    <property type="match status" value="1"/>
</dbReference>
<dbReference type="GO" id="GO:0008270">
    <property type="term" value="F:zinc ion binding"/>
    <property type="evidence" value="ECO:0007669"/>
    <property type="project" value="UniProtKB-KW"/>
</dbReference>
<evidence type="ECO:0000256" key="2">
    <source>
        <dbReference type="ARBA" id="ARBA00022723"/>
    </source>
</evidence>
<evidence type="ECO:0000256" key="5">
    <source>
        <dbReference type="ARBA" id="ARBA00023242"/>
    </source>
</evidence>
<dbReference type="PANTHER" id="PTHR46235">
    <property type="entry name" value="PHD FINGER-CONTAINING PROTEIN DDB_G0268158"/>
    <property type="match status" value="1"/>
</dbReference>
<feature type="compositionally biased region" description="Polar residues" evidence="6">
    <location>
        <begin position="1161"/>
        <end position="1171"/>
    </location>
</feature>
<dbReference type="InterPro" id="IPR001965">
    <property type="entry name" value="Znf_PHD"/>
</dbReference>
<evidence type="ECO:0000256" key="6">
    <source>
        <dbReference type="SAM" id="MobiDB-lite"/>
    </source>
</evidence>
<feature type="compositionally biased region" description="Basic and acidic residues" evidence="6">
    <location>
        <begin position="917"/>
        <end position="939"/>
    </location>
</feature>
<dbReference type="Proteomes" id="UP001210211">
    <property type="component" value="Unassembled WGS sequence"/>
</dbReference>
<dbReference type="Pfam" id="PF22908">
    <property type="entry name" value="PHD_NSD"/>
    <property type="match status" value="1"/>
</dbReference>
<organism evidence="8 9">
    <name type="scientific">Rhynchospora tenuis</name>
    <dbReference type="NCBI Taxonomy" id="198213"/>
    <lineage>
        <taxon>Eukaryota</taxon>
        <taxon>Viridiplantae</taxon>
        <taxon>Streptophyta</taxon>
        <taxon>Embryophyta</taxon>
        <taxon>Tracheophyta</taxon>
        <taxon>Spermatophyta</taxon>
        <taxon>Magnoliopsida</taxon>
        <taxon>Liliopsida</taxon>
        <taxon>Poales</taxon>
        <taxon>Cyperaceae</taxon>
        <taxon>Cyperoideae</taxon>
        <taxon>Rhynchosporeae</taxon>
        <taxon>Rhynchospora</taxon>
    </lineage>
</organism>
<reference evidence="8 9" key="1">
    <citation type="journal article" date="2022" name="Cell">
        <title>Repeat-based holocentromeres influence genome architecture and karyotype evolution.</title>
        <authorList>
            <person name="Hofstatter P.G."/>
            <person name="Thangavel G."/>
            <person name="Lux T."/>
            <person name="Neumann P."/>
            <person name="Vondrak T."/>
            <person name="Novak P."/>
            <person name="Zhang M."/>
            <person name="Costa L."/>
            <person name="Castellani M."/>
            <person name="Scott A."/>
            <person name="Toegelov H."/>
            <person name="Fuchs J."/>
            <person name="Mata-Sucre Y."/>
            <person name="Dias Y."/>
            <person name="Vanzela A.L.L."/>
            <person name="Huettel B."/>
            <person name="Almeida C.C.S."/>
            <person name="Simkova H."/>
            <person name="Souza G."/>
            <person name="Pedrosa-Harand A."/>
            <person name="Macas J."/>
            <person name="Mayer K.F.X."/>
            <person name="Houben A."/>
            <person name="Marques A."/>
        </authorList>
    </citation>
    <scope>NUCLEOTIDE SEQUENCE [LARGE SCALE GENOMIC DNA]</scope>
    <source>
        <strain evidence="8">RhyTen1mFocal</strain>
    </source>
</reference>
<keyword evidence="2" id="KW-0479">Metal-binding</keyword>
<evidence type="ECO:0000256" key="3">
    <source>
        <dbReference type="ARBA" id="ARBA00022771"/>
    </source>
</evidence>
<feature type="domain" description="Zinc finger PHD-type" evidence="7">
    <location>
        <begin position="288"/>
        <end position="353"/>
    </location>
</feature>
<feature type="region of interest" description="Disordered" evidence="6">
    <location>
        <begin position="1035"/>
        <end position="1190"/>
    </location>
</feature>
<evidence type="ECO:0000256" key="4">
    <source>
        <dbReference type="ARBA" id="ARBA00022833"/>
    </source>
</evidence>